<keyword evidence="2" id="KW-1185">Reference proteome</keyword>
<gene>
    <name evidence="1" type="ORF">BJ998_001873</name>
</gene>
<reference evidence="1 2" key="1">
    <citation type="submission" date="2020-08" db="EMBL/GenBank/DDBJ databases">
        <title>Sequencing the genomes of 1000 actinobacteria strains.</title>
        <authorList>
            <person name="Klenk H.-P."/>
        </authorList>
    </citation>
    <scope>NUCLEOTIDE SEQUENCE [LARGE SCALE GENOMIC DNA]</scope>
    <source>
        <strain evidence="1 2">DSM 43851</strain>
    </source>
</reference>
<accession>A0A7W9NET3</accession>
<dbReference type="InterPro" id="IPR046828">
    <property type="entry name" value="RepSA"/>
</dbReference>
<dbReference type="Proteomes" id="UP000585638">
    <property type="component" value="Unassembled WGS sequence"/>
</dbReference>
<sequence>MKTTASTLDDRLAARIRRADFGTWRDKVTAVRGCARPIHLTGSSTILAKPEADPFPLSSNAKAQALSHRSGHIFVPCGTRRASVCPACADRYAADAFHLMHSGLAGDDGKGVPASVTAKPRQFVTLTAPSFGTVHGRRSSRRGRQMPCPCGEFHHPDDPRLGTAVDPDAYDYEGAVLWQAHAGVLWHRFVITLRRHLARAAGLSEAAFTAQARISYAKVAEYQRRGLVHFHAVIRVDGQGGASDPTPRWVTHELVAGCVRSAAAAVLVETWRPCGTVLPLVWGSQVDVREIRPDQAGQFEDAAGQVSETKLAGYIAKYATKSTGSTVDGIDRRLLSQAAIDMLTGITEHHRRMIQTAWDLGGLEMYNDPKDGLKLRRWAHMLGFRGHFLTKSRRYSTTFREIRHAQAAFRRTETLAALGIEDDEGFEYTGLDGSKVYVTPTALVINSWNFVSVGYESDEERELAAAIAEGMRNAHSSTQEGR</sequence>
<evidence type="ECO:0000313" key="1">
    <source>
        <dbReference type="EMBL" id="MBB5890677.1"/>
    </source>
</evidence>
<dbReference type="EMBL" id="JACHIR010000001">
    <property type="protein sequence ID" value="MBB5890677.1"/>
    <property type="molecule type" value="Genomic_DNA"/>
</dbReference>
<proteinExistence type="predicted"/>
<dbReference type="AlphaFoldDB" id="A0A7W9NET3"/>
<comment type="caution">
    <text evidence="1">The sequence shown here is derived from an EMBL/GenBank/DDBJ whole genome shotgun (WGS) entry which is preliminary data.</text>
</comment>
<dbReference type="Pfam" id="PF20199">
    <property type="entry name" value="RepSA"/>
    <property type="match status" value="1"/>
</dbReference>
<dbReference type="RefSeq" id="WP_184860275.1">
    <property type="nucleotide sequence ID" value="NZ_BAAAWY010000042.1"/>
</dbReference>
<evidence type="ECO:0000313" key="2">
    <source>
        <dbReference type="Proteomes" id="UP000585638"/>
    </source>
</evidence>
<name>A0A7W9NET3_9PSEU</name>
<organism evidence="1 2">
    <name type="scientific">Kutzneria kofuensis</name>
    <dbReference type="NCBI Taxonomy" id="103725"/>
    <lineage>
        <taxon>Bacteria</taxon>
        <taxon>Bacillati</taxon>
        <taxon>Actinomycetota</taxon>
        <taxon>Actinomycetes</taxon>
        <taxon>Pseudonocardiales</taxon>
        <taxon>Pseudonocardiaceae</taxon>
        <taxon>Kutzneria</taxon>
    </lineage>
</organism>
<evidence type="ECO:0008006" key="3">
    <source>
        <dbReference type="Google" id="ProtNLM"/>
    </source>
</evidence>
<protein>
    <recommendedName>
        <fullName evidence="3">Replication initiation protein</fullName>
    </recommendedName>
</protein>